<dbReference type="Proteomes" id="UP001140949">
    <property type="component" value="Unassembled WGS sequence"/>
</dbReference>
<name>A0AAX6E5Q2_IRIPA</name>
<dbReference type="AlphaFoldDB" id="A0AAX6E5Q2"/>
<evidence type="ECO:0000259" key="2">
    <source>
        <dbReference type="Pfam" id="PF01789"/>
    </source>
</evidence>
<feature type="domain" description="PsbP C-terminal" evidence="2">
    <location>
        <begin position="84"/>
        <end position="231"/>
    </location>
</feature>
<dbReference type="GO" id="GO:0009654">
    <property type="term" value="C:photosystem II oxygen evolving complex"/>
    <property type="evidence" value="ECO:0007669"/>
    <property type="project" value="InterPro"/>
</dbReference>
<evidence type="ECO:0000256" key="1">
    <source>
        <dbReference type="SAM" id="MobiDB-lite"/>
    </source>
</evidence>
<proteinExistence type="predicted"/>
<dbReference type="EMBL" id="JANAVB010039819">
    <property type="protein sequence ID" value="KAJ6799285.1"/>
    <property type="molecule type" value="Genomic_DNA"/>
</dbReference>
<dbReference type="InterPro" id="IPR002683">
    <property type="entry name" value="PsbP_C"/>
</dbReference>
<accession>A0AAX6E5Q2</accession>
<dbReference type="GO" id="GO:0005509">
    <property type="term" value="F:calcium ion binding"/>
    <property type="evidence" value="ECO:0007669"/>
    <property type="project" value="InterPro"/>
</dbReference>
<gene>
    <name evidence="3" type="ORF">M6B38_208470</name>
</gene>
<feature type="region of interest" description="Disordered" evidence="1">
    <location>
        <begin position="1"/>
        <end position="27"/>
    </location>
</feature>
<dbReference type="NCBIfam" id="NF040946">
    <property type="entry name" value="PSII_PsbP"/>
    <property type="match status" value="1"/>
</dbReference>
<sequence length="235" mass="27043">MASLHNSPTVHRTLFSTTSSHPQMVSHRRGRTVQFRVRAHEASPSPPPPALDCCKRRLMLIGIGALTTSLLPERFASAEEVPEKYQAFVDFIDGYSYYYPSDWRDFDFLGHDSAFKDRFAALQHVRVGFIPTEKKDVRDLGPMDEVVFNLVKNVYAAPIQKPTIYDIQERTYDGKNYWTFEYELESPSFSRTAFATIAIGNGRYYTLVVGANQRRWSRVRDQLKVVADSFRMIDI</sequence>
<reference evidence="3" key="2">
    <citation type="submission" date="2023-04" db="EMBL/GenBank/DDBJ databases">
        <authorList>
            <person name="Bruccoleri R.E."/>
            <person name="Oakeley E.J."/>
            <person name="Faust A.-M."/>
            <person name="Dessus-Babus S."/>
            <person name="Altorfer M."/>
            <person name="Burckhardt D."/>
            <person name="Oertli M."/>
            <person name="Naumann U."/>
            <person name="Petersen F."/>
            <person name="Wong J."/>
        </authorList>
    </citation>
    <scope>NUCLEOTIDE SEQUENCE</scope>
    <source>
        <strain evidence="3">GSM-AAB239-AS_SAM_17_03QT</strain>
        <tissue evidence="3">Leaf</tissue>
    </source>
</reference>
<dbReference type="PANTHER" id="PTHR31407">
    <property type="match status" value="1"/>
</dbReference>
<dbReference type="GO" id="GO:0015979">
    <property type="term" value="P:photosynthesis"/>
    <property type="evidence" value="ECO:0007669"/>
    <property type="project" value="InterPro"/>
</dbReference>
<feature type="compositionally biased region" description="Polar residues" evidence="1">
    <location>
        <begin position="1"/>
        <end position="23"/>
    </location>
</feature>
<dbReference type="PANTHER" id="PTHR31407:SF10">
    <property type="entry name" value="PHOTOSYNTHETIC NDH SUBUNIT OF LUMENAL LOCATION 1, CHLOROPLASTIC"/>
    <property type="match status" value="1"/>
</dbReference>
<evidence type="ECO:0000313" key="3">
    <source>
        <dbReference type="EMBL" id="KAJ6799285.1"/>
    </source>
</evidence>
<evidence type="ECO:0000313" key="4">
    <source>
        <dbReference type="Proteomes" id="UP001140949"/>
    </source>
</evidence>
<dbReference type="SUPFAM" id="SSF55724">
    <property type="entry name" value="Mog1p/PsbP-like"/>
    <property type="match status" value="1"/>
</dbReference>
<protein>
    <submittedName>
        <fullName evidence="3">Photosynthetic NDH subunit of lumenal location 1, chloroplastic</fullName>
    </submittedName>
</protein>
<comment type="caution">
    <text evidence="3">The sequence shown here is derived from an EMBL/GenBank/DDBJ whole genome shotgun (WGS) entry which is preliminary data.</text>
</comment>
<reference evidence="3" key="1">
    <citation type="journal article" date="2023" name="GigaByte">
        <title>Genome assembly of the bearded iris, Iris pallida Lam.</title>
        <authorList>
            <person name="Bruccoleri R.E."/>
            <person name="Oakeley E.J."/>
            <person name="Faust A.M.E."/>
            <person name="Altorfer M."/>
            <person name="Dessus-Babus S."/>
            <person name="Burckhardt D."/>
            <person name="Oertli M."/>
            <person name="Naumann U."/>
            <person name="Petersen F."/>
            <person name="Wong J."/>
        </authorList>
    </citation>
    <scope>NUCLEOTIDE SEQUENCE</scope>
    <source>
        <strain evidence="3">GSM-AAB239-AS_SAM_17_03QT</strain>
    </source>
</reference>
<dbReference type="Gene3D" id="3.40.1000.10">
    <property type="entry name" value="Mog1/PsbP, alpha/beta/alpha sandwich"/>
    <property type="match status" value="1"/>
</dbReference>
<dbReference type="Pfam" id="PF01789">
    <property type="entry name" value="PsbP"/>
    <property type="match status" value="1"/>
</dbReference>
<organism evidence="3 4">
    <name type="scientific">Iris pallida</name>
    <name type="common">Sweet iris</name>
    <dbReference type="NCBI Taxonomy" id="29817"/>
    <lineage>
        <taxon>Eukaryota</taxon>
        <taxon>Viridiplantae</taxon>
        <taxon>Streptophyta</taxon>
        <taxon>Embryophyta</taxon>
        <taxon>Tracheophyta</taxon>
        <taxon>Spermatophyta</taxon>
        <taxon>Magnoliopsida</taxon>
        <taxon>Liliopsida</taxon>
        <taxon>Asparagales</taxon>
        <taxon>Iridaceae</taxon>
        <taxon>Iridoideae</taxon>
        <taxon>Irideae</taxon>
        <taxon>Iris</taxon>
    </lineage>
</organism>
<dbReference type="InterPro" id="IPR016123">
    <property type="entry name" value="Mog1/PsbP_a/b/a-sand"/>
</dbReference>
<keyword evidence="4" id="KW-1185">Reference proteome</keyword>
<dbReference type="GO" id="GO:0019898">
    <property type="term" value="C:extrinsic component of membrane"/>
    <property type="evidence" value="ECO:0007669"/>
    <property type="project" value="InterPro"/>
</dbReference>